<feature type="transmembrane region" description="Helical" evidence="1">
    <location>
        <begin position="248"/>
        <end position="272"/>
    </location>
</feature>
<organism evidence="2 3">
    <name type="scientific">Mycena albidolilacea</name>
    <dbReference type="NCBI Taxonomy" id="1033008"/>
    <lineage>
        <taxon>Eukaryota</taxon>
        <taxon>Fungi</taxon>
        <taxon>Dikarya</taxon>
        <taxon>Basidiomycota</taxon>
        <taxon>Agaricomycotina</taxon>
        <taxon>Agaricomycetes</taxon>
        <taxon>Agaricomycetidae</taxon>
        <taxon>Agaricales</taxon>
        <taxon>Marasmiineae</taxon>
        <taxon>Mycenaceae</taxon>
        <taxon>Mycena</taxon>
    </lineage>
</organism>
<keyword evidence="3" id="KW-1185">Reference proteome</keyword>
<dbReference type="AlphaFoldDB" id="A0AAD7A249"/>
<keyword evidence="1" id="KW-0812">Transmembrane</keyword>
<dbReference type="Proteomes" id="UP001218218">
    <property type="component" value="Unassembled WGS sequence"/>
</dbReference>
<dbReference type="EMBL" id="JARIHO010000018">
    <property type="protein sequence ID" value="KAJ7348013.1"/>
    <property type="molecule type" value="Genomic_DNA"/>
</dbReference>
<proteinExistence type="predicted"/>
<keyword evidence="1" id="KW-1133">Transmembrane helix</keyword>
<protein>
    <submittedName>
        <fullName evidence="2">Uncharacterized protein</fullName>
    </submittedName>
</protein>
<evidence type="ECO:0000313" key="3">
    <source>
        <dbReference type="Proteomes" id="UP001218218"/>
    </source>
</evidence>
<comment type="caution">
    <text evidence="2">The sequence shown here is derived from an EMBL/GenBank/DDBJ whole genome shotgun (WGS) entry which is preliminary data.</text>
</comment>
<reference evidence="2" key="1">
    <citation type="submission" date="2023-03" db="EMBL/GenBank/DDBJ databases">
        <title>Massive genome expansion in bonnet fungi (Mycena s.s.) driven by repeated elements and novel gene families across ecological guilds.</title>
        <authorList>
            <consortium name="Lawrence Berkeley National Laboratory"/>
            <person name="Harder C.B."/>
            <person name="Miyauchi S."/>
            <person name="Viragh M."/>
            <person name="Kuo A."/>
            <person name="Thoen E."/>
            <person name="Andreopoulos B."/>
            <person name="Lu D."/>
            <person name="Skrede I."/>
            <person name="Drula E."/>
            <person name="Henrissat B."/>
            <person name="Morin E."/>
            <person name="Kohler A."/>
            <person name="Barry K."/>
            <person name="LaButti K."/>
            <person name="Morin E."/>
            <person name="Salamov A."/>
            <person name="Lipzen A."/>
            <person name="Mereny Z."/>
            <person name="Hegedus B."/>
            <person name="Baldrian P."/>
            <person name="Stursova M."/>
            <person name="Weitz H."/>
            <person name="Taylor A."/>
            <person name="Grigoriev I.V."/>
            <person name="Nagy L.G."/>
            <person name="Martin F."/>
            <person name="Kauserud H."/>
        </authorList>
    </citation>
    <scope>NUCLEOTIDE SEQUENCE</scope>
    <source>
        <strain evidence="2">CBHHK002</strain>
    </source>
</reference>
<evidence type="ECO:0000256" key="1">
    <source>
        <dbReference type="SAM" id="Phobius"/>
    </source>
</evidence>
<sequence>MTTRRVMVTLPLLGSRRIWNEGSGDTTYTWVVAAAPYCHPSLPSRYARYRLPRRFRWVLGHPDKILRPNRSAGIYINLFLLSIYTLTRRREAPGNRVLIAASCVMAIVGTTQVGVNIAETVALARFVQQIVHVQVLNPPKSMTTVMVVESGLLSINKYFYTAFQLYRCFVIWGFQKKILVLPALLMLSTFGQALRKSCGDYIGGNTQNSVCTNCICPGAASVGRILWIRRAALHVGLDSSVRSQYNKAIGIILESGALYCIATIFLAIAVVFQDDIYHIGISVSQEMLNNAGNGPPGASLLKPTVTRFDSHAV</sequence>
<evidence type="ECO:0000313" key="2">
    <source>
        <dbReference type="EMBL" id="KAJ7348013.1"/>
    </source>
</evidence>
<accession>A0AAD7A249</accession>
<keyword evidence="1" id="KW-0472">Membrane</keyword>
<gene>
    <name evidence="2" type="ORF">DFH08DRAFT_808781</name>
</gene>
<name>A0AAD7A249_9AGAR</name>